<dbReference type="EMBL" id="UYRV01128397">
    <property type="protein sequence ID" value="VDN36081.1"/>
    <property type="molecule type" value="Genomic_DNA"/>
</dbReference>
<evidence type="ECO:0000313" key="1">
    <source>
        <dbReference type="EMBL" id="VDN36081.1"/>
    </source>
</evidence>
<reference evidence="1 2" key="1">
    <citation type="submission" date="2018-11" db="EMBL/GenBank/DDBJ databases">
        <authorList>
            <consortium name="Pathogen Informatics"/>
        </authorList>
    </citation>
    <scope>NUCLEOTIDE SEQUENCE [LARGE SCALE GENOMIC DNA]</scope>
</reference>
<keyword evidence="2" id="KW-1185">Reference proteome</keyword>
<protein>
    <submittedName>
        <fullName evidence="1">Uncharacterized protein</fullName>
    </submittedName>
</protein>
<accession>A0A3P7P138</accession>
<dbReference type="OrthoDB" id="8918678at2759"/>
<proteinExistence type="predicted"/>
<name>A0A3P7P138_CYLGO</name>
<sequence length="101" mass="11020">MILPDDKEPAIVWDPAKGRYVDTDDTDEVTIAPPLMLDAQILNFGPSGLAAARKSRGSRYYNSWKQPSVDEVINPTSVPVPGVPLPAQLFIPTTSGDYHNL</sequence>
<evidence type="ECO:0000313" key="2">
    <source>
        <dbReference type="Proteomes" id="UP000271889"/>
    </source>
</evidence>
<gene>
    <name evidence="1" type="ORF">CGOC_LOCUS13113</name>
</gene>
<organism evidence="1 2">
    <name type="scientific">Cylicostephanus goldi</name>
    <name type="common">Nematode worm</name>
    <dbReference type="NCBI Taxonomy" id="71465"/>
    <lineage>
        <taxon>Eukaryota</taxon>
        <taxon>Metazoa</taxon>
        <taxon>Ecdysozoa</taxon>
        <taxon>Nematoda</taxon>
        <taxon>Chromadorea</taxon>
        <taxon>Rhabditida</taxon>
        <taxon>Rhabditina</taxon>
        <taxon>Rhabditomorpha</taxon>
        <taxon>Strongyloidea</taxon>
        <taxon>Strongylidae</taxon>
        <taxon>Cylicostephanus</taxon>
    </lineage>
</organism>
<dbReference type="AlphaFoldDB" id="A0A3P7P138"/>
<dbReference type="Proteomes" id="UP000271889">
    <property type="component" value="Unassembled WGS sequence"/>
</dbReference>